<evidence type="ECO:0000256" key="1">
    <source>
        <dbReference type="ARBA" id="ARBA00010876"/>
    </source>
</evidence>
<reference evidence="5" key="1">
    <citation type="submission" date="2017-09" db="EMBL/GenBank/DDBJ databases">
        <title>Depth-based differentiation of microbial function through sediment-hosted aquifers and enrichment of novel symbionts in the deep terrestrial subsurface.</title>
        <authorList>
            <person name="Probst A.J."/>
            <person name="Ladd B."/>
            <person name="Jarett J.K."/>
            <person name="Geller-Mcgrath D.E."/>
            <person name="Sieber C.M.K."/>
            <person name="Emerson J.B."/>
            <person name="Anantharaman K."/>
            <person name="Thomas B.C."/>
            <person name="Malmstrom R."/>
            <person name="Stieglmeier M."/>
            <person name="Klingl A."/>
            <person name="Woyke T."/>
            <person name="Ryan C.M."/>
            <person name="Banfield J.F."/>
        </authorList>
    </citation>
    <scope>NUCLEOTIDE SEQUENCE [LARGE SCALE GENOMIC DNA]</scope>
</reference>
<dbReference type="PANTHER" id="PTHR21600">
    <property type="entry name" value="MITOCHONDRIAL RNA PSEUDOURIDINE SYNTHASE"/>
    <property type="match status" value="1"/>
</dbReference>
<dbReference type="GO" id="GO:0003723">
    <property type="term" value="F:RNA binding"/>
    <property type="evidence" value="ECO:0007669"/>
    <property type="project" value="InterPro"/>
</dbReference>
<dbReference type="InterPro" id="IPR006224">
    <property type="entry name" value="PsdUridine_synth_RluA-like_CS"/>
</dbReference>
<dbReference type="GO" id="GO:0009982">
    <property type="term" value="F:pseudouridine synthase activity"/>
    <property type="evidence" value="ECO:0007669"/>
    <property type="project" value="InterPro"/>
</dbReference>
<gene>
    <name evidence="4" type="ORF">COU06_01795</name>
</gene>
<keyword evidence="2" id="KW-0413">Isomerase</keyword>
<evidence type="ECO:0000259" key="3">
    <source>
        <dbReference type="Pfam" id="PF00849"/>
    </source>
</evidence>
<dbReference type="CDD" id="cd02869">
    <property type="entry name" value="PseudoU_synth_RluA_like"/>
    <property type="match status" value="1"/>
</dbReference>
<dbReference type="EMBL" id="PFAY01000012">
    <property type="protein sequence ID" value="PIT93114.1"/>
    <property type="molecule type" value="Genomic_DNA"/>
</dbReference>
<dbReference type="Pfam" id="PF00849">
    <property type="entry name" value="PseudoU_synth_2"/>
    <property type="match status" value="1"/>
</dbReference>
<dbReference type="GO" id="GO:0000455">
    <property type="term" value="P:enzyme-directed rRNA pseudouridine synthesis"/>
    <property type="evidence" value="ECO:0007669"/>
    <property type="project" value="TreeGrafter"/>
</dbReference>
<dbReference type="InterPro" id="IPR020103">
    <property type="entry name" value="PsdUridine_synth_cat_dom_sf"/>
</dbReference>
<evidence type="ECO:0000313" key="4">
    <source>
        <dbReference type="EMBL" id="PIT93114.1"/>
    </source>
</evidence>
<evidence type="ECO:0000256" key="2">
    <source>
        <dbReference type="ARBA" id="ARBA00023235"/>
    </source>
</evidence>
<dbReference type="AlphaFoldDB" id="A0A2M6WK36"/>
<sequence>MDKDLIIKEEADYLVLNKPAGVLVHGIFDKYGSKHAEEVLTDWIIKDYPEIADVGDKPQERPGVVHRLDRETSGVLLVAKNQEAFLRLKDLFKTNMIKKEYLALVFGEVKENKGVIDKPISIKNGTVKRTVFKGKMPREAITYFEVIQRYVQEEESYTLLRVLPKTGRTHQIRVHLSSIGNNIVGDKLYGKKGTILNLDRHFLHAEKISFNYNGEEKEYTAKLPTDLENILNSLTEKEEAE</sequence>
<comment type="caution">
    <text evidence="4">The sequence shown here is derived from an EMBL/GenBank/DDBJ whole genome shotgun (WGS) entry which is preliminary data.</text>
</comment>
<dbReference type="SUPFAM" id="SSF55120">
    <property type="entry name" value="Pseudouridine synthase"/>
    <property type="match status" value="1"/>
</dbReference>
<protein>
    <submittedName>
        <fullName evidence="4">RluA family pseudouridine synthase</fullName>
    </submittedName>
</protein>
<feature type="domain" description="Pseudouridine synthase RsuA/RluA-like" evidence="3">
    <location>
        <begin position="12"/>
        <end position="178"/>
    </location>
</feature>
<organism evidence="4 5">
    <name type="scientific">Candidatus Harrisonbacteria bacterium CG10_big_fil_rev_8_21_14_0_10_38_8</name>
    <dbReference type="NCBI Taxonomy" id="1974582"/>
    <lineage>
        <taxon>Bacteria</taxon>
        <taxon>Candidatus Harrisoniibacteriota</taxon>
    </lineage>
</organism>
<dbReference type="InterPro" id="IPR006145">
    <property type="entry name" value="PsdUridine_synth_RsuA/RluA"/>
</dbReference>
<accession>A0A2M6WK36</accession>
<dbReference type="GO" id="GO:0140098">
    <property type="term" value="F:catalytic activity, acting on RNA"/>
    <property type="evidence" value="ECO:0007669"/>
    <property type="project" value="UniProtKB-ARBA"/>
</dbReference>
<name>A0A2M6WK36_9BACT</name>
<evidence type="ECO:0000313" key="5">
    <source>
        <dbReference type="Proteomes" id="UP000229112"/>
    </source>
</evidence>
<dbReference type="Gene3D" id="3.30.2350.10">
    <property type="entry name" value="Pseudouridine synthase"/>
    <property type="match status" value="1"/>
</dbReference>
<dbReference type="PANTHER" id="PTHR21600:SF44">
    <property type="entry name" value="RIBOSOMAL LARGE SUBUNIT PSEUDOURIDINE SYNTHASE D"/>
    <property type="match status" value="1"/>
</dbReference>
<proteinExistence type="inferred from homology"/>
<comment type="similarity">
    <text evidence="1">Belongs to the pseudouridine synthase RluA family.</text>
</comment>
<dbReference type="Proteomes" id="UP000229112">
    <property type="component" value="Unassembled WGS sequence"/>
</dbReference>
<dbReference type="InterPro" id="IPR050188">
    <property type="entry name" value="RluA_PseudoU_synthase"/>
</dbReference>
<dbReference type="PROSITE" id="PS01129">
    <property type="entry name" value="PSI_RLU"/>
    <property type="match status" value="1"/>
</dbReference>